<comment type="cofactor">
    <cofactor evidence="1 4">
        <name>pyridoxal 5'-phosphate</name>
        <dbReference type="ChEBI" id="CHEBI:597326"/>
    </cofactor>
</comment>
<dbReference type="InterPro" id="IPR020578">
    <property type="entry name" value="Aminotrans_V_PyrdxlP_BS"/>
</dbReference>
<dbReference type="Gene3D" id="3.40.640.10">
    <property type="entry name" value="Type I PLP-dependent aspartate aminotransferase-like (Major domain)"/>
    <property type="match status" value="1"/>
</dbReference>
<dbReference type="GO" id="GO:0008483">
    <property type="term" value="F:transaminase activity"/>
    <property type="evidence" value="ECO:0007669"/>
    <property type="project" value="UniProtKB-KW"/>
</dbReference>
<dbReference type="InterPro" id="IPR015422">
    <property type="entry name" value="PyrdxlP-dep_Trfase_small"/>
</dbReference>
<dbReference type="RefSeq" id="WP_110665649.1">
    <property type="nucleotide sequence ID" value="NZ_PYBW01000012.1"/>
</dbReference>
<dbReference type="InterPro" id="IPR000192">
    <property type="entry name" value="Aminotrans_V_dom"/>
</dbReference>
<dbReference type="Gene3D" id="3.90.1150.10">
    <property type="entry name" value="Aspartate Aminotransferase, domain 1"/>
    <property type="match status" value="1"/>
</dbReference>
<keyword evidence="6" id="KW-0808">Transferase</keyword>
<protein>
    <submittedName>
        <fullName evidence="6">Aminotransferase</fullName>
    </submittedName>
</protein>
<dbReference type="SUPFAM" id="SSF53383">
    <property type="entry name" value="PLP-dependent transferases"/>
    <property type="match status" value="1"/>
</dbReference>
<dbReference type="PROSITE" id="PS00595">
    <property type="entry name" value="AA_TRANSFER_CLASS_5"/>
    <property type="match status" value="1"/>
</dbReference>
<dbReference type="EMBL" id="PYBW01000012">
    <property type="protein sequence ID" value="PYC87646.1"/>
    <property type="molecule type" value="Genomic_DNA"/>
</dbReference>
<dbReference type="Proteomes" id="UP000248039">
    <property type="component" value="Unassembled WGS sequence"/>
</dbReference>
<keyword evidence="7" id="KW-1185">Reference proteome</keyword>
<name>A0A2V4PN28_9ACTN</name>
<sequence length="393" mass="41858">MIDLAAVRADTPAAQRGVFLDSAGSSLAPEPVLAEQFAHLRREAEIGGYQAADERAGDFEAGYQVFAELLGCRAEEVAFTESATRSWVTAFQAVPLGKGDRVLVGEVEYASNAIPLLMRAEAVGASVEVVPSDEQGSFSAAALEEMLDERVKLVSVVHVPTNGGVVAEVRRISEAAHRVGALVLLDACQAIGQLDLDTDALDVDLVTATGRKWLRAPRGTGVLVVRDRAAERLRPPVADLRGAEWTAPHSYRLRDDARVHELWEHGAAARLGLIRAARYLLELGPAEVEQAVTARAAHLRAGLAELPGVTVRDLGGRKSGIVTFTVDGLPAAQVRDLLAAQGITVSVSHRPSALLDMTNRSLDTVVRASPHYFVTEEQLDATVAAVAALRRAA</sequence>
<organism evidence="6 7">
    <name type="scientific">Streptomyces tateyamensis</name>
    <dbReference type="NCBI Taxonomy" id="565073"/>
    <lineage>
        <taxon>Bacteria</taxon>
        <taxon>Bacillati</taxon>
        <taxon>Actinomycetota</taxon>
        <taxon>Actinomycetes</taxon>
        <taxon>Kitasatosporales</taxon>
        <taxon>Streptomycetaceae</taxon>
        <taxon>Streptomyces</taxon>
    </lineage>
</organism>
<evidence type="ECO:0000256" key="2">
    <source>
        <dbReference type="ARBA" id="ARBA00022898"/>
    </source>
</evidence>
<dbReference type="AlphaFoldDB" id="A0A2V4PN28"/>
<comment type="similarity">
    <text evidence="3">Belongs to the class-V pyridoxal-phosphate-dependent aminotransferase family.</text>
</comment>
<proteinExistence type="inferred from homology"/>
<evidence type="ECO:0000259" key="5">
    <source>
        <dbReference type="Pfam" id="PF00266"/>
    </source>
</evidence>
<evidence type="ECO:0000313" key="7">
    <source>
        <dbReference type="Proteomes" id="UP000248039"/>
    </source>
</evidence>
<dbReference type="Pfam" id="PF00266">
    <property type="entry name" value="Aminotran_5"/>
    <property type="match status" value="1"/>
</dbReference>
<dbReference type="PANTHER" id="PTHR43586:SF24">
    <property type="entry name" value="BLR4730 PROTEIN"/>
    <property type="match status" value="1"/>
</dbReference>
<keyword evidence="2" id="KW-0663">Pyridoxal phosphate</keyword>
<dbReference type="InterPro" id="IPR015421">
    <property type="entry name" value="PyrdxlP-dep_Trfase_major"/>
</dbReference>
<evidence type="ECO:0000256" key="4">
    <source>
        <dbReference type="RuleBase" id="RU004504"/>
    </source>
</evidence>
<gene>
    <name evidence="6" type="ORF">C7C46_03785</name>
</gene>
<accession>A0A2V4PN28</accession>
<keyword evidence="6" id="KW-0032">Aminotransferase</keyword>
<dbReference type="OrthoDB" id="9808002at2"/>
<dbReference type="PANTHER" id="PTHR43586">
    <property type="entry name" value="CYSTEINE DESULFURASE"/>
    <property type="match status" value="1"/>
</dbReference>
<feature type="domain" description="Aminotransferase class V" evidence="5">
    <location>
        <begin position="18"/>
        <end position="381"/>
    </location>
</feature>
<evidence type="ECO:0000256" key="1">
    <source>
        <dbReference type="ARBA" id="ARBA00001933"/>
    </source>
</evidence>
<dbReference type="InterPro" id="IPR015424">
    <property type="entry name" value="PyrdxlP-dep_Trfase"/>
</dbReference>
<reference evidence="6 7" key="1">
    <citation type="submission" date="2018-03" db="EMBL/GenBank/DDBJ databases">
        <title>Bioinformatic expansion and discovery of thiopeptide antibiotics.</title>
        <authorList>
            <person name="Schwalen C.J."/>
            <person name="Hudson G.A."/>
            <person name="Mitchell D.A."/>
        </authorList>
    </citation>
    <scope>NUCLEOTIDE SEQUENCE [LARGE SCALE GENOMIC DNA]</scope>
    <source>
        <strain evidence="6 7">ATCC 21389</strain>
    </source>
</reference>
<evidence type="ECO:0000256" key="3">
    <source>
        <dbReference type="RuleBase" id="RU004075"/>
    </source>
</evidence>
<evidence type="ECO:0000313" key="6">
    <source>
        <dbReference type="EMBL" id="PYC87646.1"/>
    </source>
</evidence>
<comment type="caution">
    <text evidence="6">The sequence shown here is derived from an EMBL/GenBank/DDBJ whole genome shotgun (WGS) entry which is preliminary data.</text>
</comment>